<dbReference type="EnsemblPlants" id="OBART04G05380.1">
    <property type="protein sequence ID" value="OBART04G05380.1"/>
    <property type="gene ID" value="OBART04G05380"/>
</dbReference>
<evidence type="ECO:0000313" key="1">
    <source>
        <dbReference type="EnsemblPlants" id="OBART04G05380.1"/>
    </source>
</evidence>
<keyword evidence="2" id="KW-1185">Reference proteome</keyword>
<reference evidence="1" key="1">
    <citation type="journal article" date="2009" name="Rice">
        <title>De Novo Next Generation Sequencing of Plant Genomes.</title>
        <authorList>
            <person name="Rounsley S."/>
            <person name="Marri P.R."/>
            <person name="Yu Y."/>
            <person name="He R."/>
            <person name="Sisneros N."/>
            <person name="Goicoechea J.L."/>
            <person name="Lee S.J."/>
            <person name="Angelova A."/>
            <person name="Kudrna D."/>
            <person name="Luo M."/>
            <person name="Affourtit J."/>
            <person name="Desany B."/>
            <person name="Knight J."/>
            <person name="Niazi F."/>
            <person name="Egholm M."/>
            <person name="Wing R.A."/>
        </authorList>
    </citation>
    <scope>NUCLEOTIDE SEQUENCE [LARGE SCALE GENOMIC DNA]</scope>
    <source>
        <strain evidence="1">cv. IRGC 105608</strain>
    </source>
</reference>
<dbReference type="Gramene" id="OBART04G05380.1">
    <property type="protein sequence ID" value="OBART04G05380.1"/>
    <property type="gene ID" value="OBART04G05380"/>
</dbReference>
<sequence length="145" mass="16173">MAGRRRLVMPGSSPRDMPVPVPVRWLPPKLDLPGCVAIAALSCYLAGARAIEGERLYPCMHILVLQYFTQQWTGDACDGGGGAYRRAEKPAATEMAQPARCTTVFIIRPKGNTLSSRHISAKLKSKMEKMAKWLWSHGSYWHFNE</sequence>
<evidence type="ECO:0000313" key="2">
    <source>
        <dbReference type="Proteomes" id="UP000026960"/>
    </source>
</evidence>
<reference evidence="1" key="2">
    <citation type="submission" date="2015-03" db="UniProtKB">
        <authorList>
            <consortium name="EnsemblPlants"/>
        </authorList>
    </citation>
    <scope>IDENTIFICATION</scope>
</reference>
<dbReference type="AlphaFoldDB" id="A0A0D3FTG1"/>
<dbReference type="Proteomes" id="UP000026960">
    <property type="component" value="Chromosome 4"/>
</dbReference>
<protein>
    <submittedName>
        <fullName evidence="1">Uncharacterized protein</fullName>
    </submittedName>
</protein>
<dbReference type="PaxDb" id="65489-OBART04G05380.1"/>
<proteinExistence type="predicted"/>
<dbReference type="HOGENOM" id="CLU_128983_0_0_1"/>
<organism evidence="1">
    <name type="scientific">Oryza barthii</name>
    <dbReference type="NCBI Taxonomy" id="65489"/>
    <lineage>
        <taxon>Eukaryota</taxon>
        <taxon>Viridiplantae</taxon>
        <taxon>Streptophyta</taxon>
        <taxon>Embryophyta</taxon>
        <taxon>Tracheophyta</taxon>
        <taxon>Spermatophyta</taxon>
        <taxon>Magnoliopsida</taxon>
        <taxon>Liliopsida</taxon>
        <taxon>Poales</taxon>
        <taxon>Poaceae</taxon>
        <taxon>BOP clade</taxon>
        <taxon>Oryzoideae</taxon>
        <taxon>Oryzeae</taxon>
        <taxon>Oryzinae</taxon>
        <taxon>Oryza</taxon>
    </lineage>
</organism>
<accession>A0A0D3FTG1</accession>
<name>A0A0D3FTG1_9ORYZ</name>